<dbReference type="RefSeq" id="YP_009057747.1">
    <property type="nucleotide sequence ID" value="NC_024828.1"/>
</dbReference>
<comment type="function">
    <text evidence="7 9">Binds directly to 23S ribosomal RNA and is necessary for the in vitro assembly process of the 50S ribosomal subunit. It is not involved in the protein synthesizing functions of that subunit.</text>
</comment>
<dbReference type="GO" id="GO:0000027">
    <property type="term" value="P:ribosomal large subunit assembly"/>
    <property type="evidence" value="ECO:0007669"/>
    <property type="project" value="UniProtKB-UniRule"/>
</dbReference>
<dbReference type="PANTHER" id="PTHR10986">
    <property type="entry name" value="39S RIBOSOMAL PROTEIN L20"/>
    <property type="match status" value="1"/>
</dbReference>
<keyword evidence="5 7" id="KW-0687">Ribonucleoprotein</keyword>
<dbReference type="PROSITE" id="PS00937">
    <property type="entry name" value="RIBOSOMAL_L20"/>
    <property type="match status" value="1"/>
</dbReference>
<dbReference type="InterPro" id="IPR035566">
    <property type="entry name" value="Ribosomal_protein_bL20_C"/>
</dbReference>
<evidence type="ECO:0000313" key="10">
    <source>
        <dbReference type="EMBL" id="AID67632.1"/>
    </source>
</evidence>
<proteinExistence type="inferred from homology"/>
<dbReference type="EMBL" id="KJ746599">
    <property type="protein sequence ID" value="AID67632.1"/>
    <property type="molecule type" value="Genomic_DNA"/>
</dbReference>
<keyword evidence="4 7" id="KW-0689">Ribosomal protein</keyword>
<dbReference type="GO" id="GO:0003735">
    <property type="term" value="F:structural constituent of ribosome"/>
    <property type="evidence" value="ECO:0007669"/>
    <property type="project" value="InterPro"/>
</dbReference>
<dbReference type="SUPFAM" id="SSF74731">
    <property type="entry name" value="Ribosomal protein L20"/>
    <property type="match status" value="1"/>
</dbReference>
<dbReference type="PRINTS" id="PR00062">
    <property type="entry name" value="RIBOSOMALL20"/>
</dbReference>
<evidence type="ECO:0000256" key="6">
    <source>
        <dbReference type="ARBA" id="ARBA00035295"/>
    </source>
</evidence>
<evidence type="ECO:0000256" key="4">
    <source>
        <dbReference type="ARBA" id="ARBA00022980"/>
    </source>
</evidence>
<accession>A0A088CK33</accession>
<dbReference type="GO" id="GO:1990904">
    <property type="term" value="C:ribonucleoprotein complex"/>
    <property type="evidence" value="ECO:0007669"/>
    <property type="project" value="UniProtKB-KW"/>
</dbReference>
<evidence type="ECO:0000256" key="3">
    <source>
        <dbReference type="ARBA" id="ARBA00022884"/>
    </source>
</evidence>
<dbReference type="GeneID" id="20356051"/>
<dbReference type="GO" id="GO:0009507">
    <property type="term" value="C:chloroplast"/>
    <property type="evidence" value="ECO:0007669"/>
    <property type="project" value="UniProtKB-SubCell"/>
</dbReference>
<keyword evidence="10" id="KW-0934">Plastid</keyword>
<name>A0A088CK33_9CHLO</name>
<dbReference type="NCBIfam" id="TIGR01032">
    <property type="entry name" value="rplT_bact"/>
    <property type="match status" value="1"/>
</dbReference>
<evidence type="ECO:0000256" key="7">
    <source>
        <dbReference type="HAMAP-Rule" id="MF_00382"/>
    </source>
</evidence>
<dbReference type="InterPro" id="IPR049946">
    <property type="entry name" value="RIBOSOMAL_L20_CS"/>
</dbReference>
<keyword evidence="2 7" id="KW-0699">rRNA-binding</keyword>
<organism evidence="10">
    <name type="scientific">Picocystis salinarum</name>
    <dbReference type="NCBI Taxonomy" id="88271"/>
    <lineage>
        <taxon>Eukaryota</taxon>
        <taxon>Viridiplantae</taxon>
        <taxon>Chlorophyta</taxon>
        <taxon>Picocystophyceae</taxon>
        <taxon>Picocystales</taxon>
        <taxon>Picocystaceae</taxon>
        <taxon>Picocystis</taxon>
    </lineage>
</organism>
<dbReference type="GO" id="GO:0006412">
    <property type="term" value="P:translation"/>
    <property type="evidence" value="ECO:0007669"/>
    <property type="project" value="InterPro"/>
</dbReference>
<protein>
    <recommendedName>
        <fullName evidence="6 7">Large ribosomal subunit protein bL20c</fullName>
    </recommendedName>
</protein>
<dbReference type="InterPro" id="IPR005813">
    <property type="entry name" value="Ribosomal_bL20"/>
</dbReference>
<dbReference type="AlphaFoldDB" id="A0A088CK33"/>
<evidence type="ECO:0000256" key="8">
    <source>
        <dbReference type="RuleBase" id="RU000561"/>
    </source>
</evidence>
<dbReference type="HAMAP" id="MF_00382">
    <property type="entry name" value="Ribosomal_bL20"/>
    <property type="match status" value="1"/>
</dbReference>
<sequence length="113" mass="13454">MTRVKRGNVARKRRNKILQMNKGFRGSNSTLFRTANQKNMRSLKYAYRDRKRKKREFRKLWITRINAAAREQGLTYSQLIHQLKLNNVEINRKVLSQITLFDQNAFSTLVHSS</sequence>
<comment type="similarity">
    <text evidence="1 7 8">Belongs to the bacterial ribosomal protein bL20 family.</text>
</comment>
<evidence type="ECO:0000256" key="9">
    <source>
        <dbReference type="RuleBase" id="RU004311"/>
    </source>
</evidence>
<keyword evidence="3 7" id="KW-0694">RNA-binding</keyword>
<dbReference type="Gene3D" id="1.10.1900.20">
    <property type="entry name" value="Ribosomal protein L20"/>
    <property type="match status" value="1"/>
</dbReference>
<evidence type="ECO:0000256" key="2">
    <source>
        <dbReference type="ARBA" id="ARBA00022730"/>
    </source>
</evidence>
<evidence type="ECO:0000256" key="5">
    <source>
        <dbReference type="ARBA" id="ARBA00023274"/>
    </source>
</evidence>
<dbReference type="CDD" id="cd07026">
    <property type="entry name" value="Ribosomal_L20"/>
    <property type="match status" value="1"/>
</dbReference>
<geneLocation type="chloroplast" evidence="10"/>
<dbReference type="GO" id="GO:0005840">
    <property type="term" value="C:ribosome"/>
    <property type="evidence" value="ECO:0007669"/>
    <property type="project" value="UniProtKB-KW"/>
</dbReference>
<dbReference type="Gene3D" id="6.10.160.10">
    <property type="match status" value="1"/>
</dbReference>
<evidence type="ECO:0000256" key="1">
    <source>
        <dbReference type="ARBA" id="ARBA00007698"/>
    </source>
</evidence>
<keyword evidence="10" id="KW-0150">Chloroplast</keyword>
<reference evidence="10" key="1">
    <citation type="journal article" date="2014" name="BMC Genomics">
        <title>Six newly sequenced chloroplast genomes from prasinophyte green algae provide insights into the relationships among prasinophyte lineages and the diversity of streamlined genome architecture in picoplanktonic species.</title>
        <authorList>
            <person name="Lemieux C."/>
            <person name="Otis C."/>
            <person name="Turmel M."/>
        </authorList>
    </citation>
    <scope>NUCLEOTIDE SEQUENCE</scope>
</reference>
<comment type="subcellular location">
    <subcellularLocation>
        <location evidence="7">Plastid</location>
        <location evidence="7">Chloroplast</location>
    </subcellularLocation>
</comment>
<gene>
    <name evidence="7 10" type="primary">rpl20</name>
</gene>
<dbReference type="GO" id="GO:0019843">
    <property type="term" value="F:rRNA binding"/>
    <property type="evidence" value="ECO:0007669"/>
    <property type="project" value="UniProtKB-UniRule"/>
</dbReference>
<dbReference type="FunFam" id="1.10.1900.20:FF:000001">
    <property type="entry name" value="50S ribosomal protein L20"/>
    <property type="match status" value="1"/>
</dbReference>
<dbReference type="Pfam" id="PF00453">
    <property type="entry name" value="Ribosomal_L20"/>
    <property type="match status" value="1"/>
</dbReference>